<reference evidence="2" key="1">
    <citation type="journal article" date="2020" name="mSystems">
        <title>Genome- and Community-Level Interaction Insights into Carbon Utilization and Element Cycling Functions of Hydrothermarchaeota in Hydrothermal Sediment.</title>
        <authorList>
            <person name="Zhou Z."/>
            <person name="Liu Y."/>
            <person name="Xu W."/>
            <person name="Pan J."/>
            <person name="Luo Z.H."/>
            <person name="Li M."/>
        </authorList>
    </citation>
    <scope>NUCLEOTIDE SEQUENCE [LARGE SCALE GENOMIC DNA]</scope>
    <source>
        <strain evidence="2">SpSt-289</strain>
    </source>
</reference>
<organism evidence="2">
    <name type="scientific">Caldilinea aerophila</name>
    <dbReference type="NCBI Taxonomy" id="133453"/>
    <lineage>
        <taxon>Bacteria</taxon>
        <taxon>Bacillati</taxon>
        <taxon>Chloroflexota</taxon>
        <taxon>Caldilineae</taxon>
        <taxon>Caldilineales</taxon>
        <taxon>Caldilineaceae</taxon>
        <taxon>Caldilinea</taxon>
    </lineage>
</organism>
<dbReference type="AlphaFoldDB" id="A0A7C1JRX4"/>
<keyword evidence="2" id="KW-0808">Transferase</keyword>
<dbReference type="EMBL" id="DSMG01000171">
    <property type="protein sequence ID" value="HDX33065.1"/>
    <property type="molecule type" value="Genomic_DNA"/>
</dbReference>
<dbReference type="GO" id="GO:0016740">
    <property type="term" value="F:transferase activity"/>
    <property type="evidence" value="ECO:0007669"/>
    <property type="project" value="UniProtKB-KW"/>
</dbReference>
<accession>A0A7C1JRX4</accession>
<name>A0A7C1JRX4_9CHLR</name>
<sequence>MNTTEIRRVKILHWQQRPDDVAFNLALGLEQLGYQTESVYYLAEDDLSEADFLFTYAPWGPLQYITARMSQIDPDKRPFWIHWSTEDCPDLRLPRALVKYLGQWIARLERLQEGSQACYLPAIRWINSRFHKFRYVGSYAYALQHGLMRLVVEYSKVYADYYVSMGLPVRYAPWGLLEEMSPLNEDALPKERDIDVLWIGTRRTRRRSRLLDQIMEELSAHGRKVCIVDGVHHPPVYHQERAALLRRAKITLNLLPTWYDSALAYRWPLVAAHRSLCVSETSLPHNPALQPGLHYVSAPPSDLVETILYYLDHPELAAPIIERAYTAVTQGHRFQDSVRQIMQWAEQGRRSVCHVVQTASTIYQSTHTFTIPLS</sequence>
<protein>
    <submittedName>
        <fullName evidence="2">Glycosyltransferase family 1 protein</fullName>
    </submittedName>
</protein>
<dbReference type="InterPro" id="IPR055259">
    <property type="entry name" value="YkvP/CgeB_Glyco_trans-like"/>
</dbReference>
<dbReference type="Pfam" id="PF13524">
    <property type="entry name" value="Glyco_trans_1_2"/>
    <property type="match status" value="1"/>
</dbReference>
<proteinExistence type="predicted"/>
<evidence type="ECO:0000313" key="2">
    <source>
        <dbReference type="EMBL" id="HDX33065.1"/>
    </source>
</evidence>
<evidence type="ECO:0000259" key="1">
    <source>
        <dbReference type="Pfam" id="PF13524"/>
    </source>
</evidence>
<gene>
    <name evidence="2" type="ORF">ENQ20_16495</name>
</gene>
<comment type="caution">
    <text evidence="2">The sequence shown here is derived from an EMBL/GenBank/DDBJ whole genome shotgun (WGS) entry which is preliminary data.</text>
</comment>
<dbReference type="SUPFAM" id="SSF53756">
    <property type="entry name" value="UDP-Glycosyltransferase/glycogen phosphorylase"/>
    <property type="match status" value="1"/>
</dbReference>
<feature type="domain" description="Spore protein YkvP/CgeB glycosyl transferase-like" evidence="1">
    <location>
        <begin position="208"/>
        <end position="343"/>
    </location>
</feature>